<dbReference type="EMBL" id="JAFEMO010000001">
    <property type="protein sequence ID" value="KAH7578306.1"/>
    <property type="molecule type" value="Genomic_DNA"/>
</dbReference>
<reference evidence="3 4" key="1">
    <citation type="submission" date="2021-02" db="EMBL/GenBank/DDBJ databases">
        <title>Plant Genome Project.</title>
        <authorList>
            <person name="Zhang R.-G."/>
        </authorList>
    </citation>
    <scope>NUCLEOTIDE SEQUENCE [LARGE SCALE GENOMIC DNA]</scope>
    <source>
        <tissue evidence="3">Leaves</tissue>
    </source>
</reference>
<sequence length="179" mass="19572">MALTHSISAIYVLVLLLSVVVSASASGGYGSDHIPEKSEPKEQEKLLSTTLGIQGIIYCKSGSKLIPLEGAVARVTCLANDDHGFERAPFSILSDATDDKGYFFATLSPREVQENWRLKECRAFLEVSPSETCNVPTDMNQGINGALLNLYRPLTEKKMKLFSVGPFCFADDKSISNDY</sequence>
<accession>A0ABQ8INX8</accession>
<dbReference type="PANTHER" id="PTHR33470">
    <property type="entry name" value="OS01G0164075 PROTEIN"/>
    <property type="match status" value="1"/>
</dbReference>
<gene>
    <name evidence="3" type="ORF">JRO89_XS01G0366100</name>
</gene>
<evidence type="ECO:0000256" key="1">
    <source>
        <dbReference type="ARBA" id="ARBA00022729"/>
    </source>
</evidence>
<feature type="chain" id="PRO_5045436273" description="Pollen Ole e 1 allergen and extensin family protein" evidence="2">
    <location>
        <begin position="26"/>
        <end position="179"/>
    </location>
</feature>
<protein>
    <recommendedName>
        <fullName evidence="5">Pollen Ole e 1 allergen and extensin family protein</fullName>
    </recommendedName>
</protein>
<dbReference type="Proteomes" id="UP000827721">
    <property type="component" value="Unassembled WGS sequence"/>
</dbReference>
<keyword evidence="4" id="KW-1185">Reference proteome</keyword>
<organism evidence="3 4">
    <name type="scientific">Xanthoceras sorbifolium</name>
    <dbReference type="NCBI Taxonomy" id="99658"/>
    <lineage>
        <taxon>Eukaryota</taxon>
        <taxon>Viridiplantae</taxon>
        <taxon>Streptophyta</taxon>
        <taxon>Embryophyta</taxon>
        <taxon>Tracheophyta</taxon>
        <taxon>Spermatophyta</taxon>
        <taxon>Magnoliopsida</taxon>
        <taxon>eudicotyledons</taxon>
        <taxon>Gunneridae</taxon>
        <taxon>Pentapetalae</taxon>
        <taxon>rosids</taxon>
        <taxon>malvids</taxon>
        <taxon>Sapindales</taxon>
        <taxon>Sapindaceae</taxon>
        <taxon>Xanthoceroideae</taxon>
        <taxon>Xanthoceras</taxon>
    </lineage>
</organism>
<feature type="signal peptide" evidence="2">
    <location>
        <begin position="1"/>
        <end position="25"/>
    </location>
</feature>
<keyword evidence="1 2" id="KW-0732">Signal</keyword>
<proteinExistence type="predicted"/>
<dbReference type="PANTHER" id="PTHR33470:SF40">
    <property type="entry name" value="PROTEIN SEED AND ROOT HAIR PROTECTIVE PROTEIN"/>
    <property type="match status" value="1"/>
</dbReference>
<dbReference type="Pfam" id="PF01190">
    <property type="entry name" value="Pollen_Ole_e_1"/>
    <property type="match status" value="1"/>
</dbReference>
<evidence type="ECO:0000313" key="4">
    <source>
        <dbReference type="Proteomes" id="UP000827721"/>
    </source>
</evidence>
<evidence type="ECO:0000256" key="2">
    <source>
        <dbReference type="SAM" id="SignalP"/>
    </source>
</evidence>
<evidence type="ECO:0008006" key="5">
    <source>
        <dbReference type="Google" id="ProtNLM"/>
    </source>
</evidence>
<comment type="caution">
    <text evidence="3">The sequence shown here is derived from an EMBL/GenBank/DDBJ whole genome shotgun (WGS) entry which is preliminary data.</text>
</comment>
<evidence type="ECO:0000313" key="3">
    <source>
        <dbReference type="EMBL" id="KAH7578306.1"/>
    </source>
</evidence>
<name>A0ABQ8INX8_9ROSI</name>